<keyword evidence="7" id="KW-1185">Reference proteome</keyword>
<organism evidence="6 7">
    <name type="scientific">Pseudocohnilembus persalinus</name>
    <name type="common">Ciliate</name>
    <dbReference type="NCBI Taxonomy" id="266149"/>
    <lineage>
        <taxon>Eukaryota</taxon>
        <taxon>Sar</taxon>
        <taxon>Alveolata</taxon>
        <taxon>Ciliophora</taxon>
        <taxon>Intramacronucleata</taxon>
        <taxon>Oligohymenophorea</taxon>
        <taxon>Scuticociliatia</taxon>
        <taxon>Philasterida</taxon>
        <taxon>Pseudocohnilembidae</taxon>
        <taxon>Pseudocohnilembus</taxon>
    </lineage>
</organism>
<dbReference type="PANTHER" id="PTHR10137:SF0">
    <property type="entry name" value="V-TYPE PROTON ATPASE SUBUNIT C"/>
    <property type="match status" value="1"/>
</dbReference>
<dbReference type="InParanoid" id="A0A0V0QIP5"/>
<dbReference type="EMBL" id="LDAU01000159">
    <property type="protein sequence ID" value="KRX02012.1"/>
    <property type="molecule type" value="Genomic_DNA"/>
</dbReference>
<dbReference type="InterPro" id="IPR004907">
    <property type="entry name" value="ATPase_V1-cplx_csu"/>
</dbReference>
<comment type="function">
    <text evidence="5">Subunit of the V1 complex of vacuolar(H+)-ATPase (V-ATPase), a multisubunit enzyme composed of a peripheral complex (V1) that hydrolyzes ATP and a membrane integral complex (V0) that translocates protons. V-ATPase is responsible for acidifying and maintaining the pH of intracellular compartments and in some cell types, is targeted to the plasma membrane, where it is responsible for acidifying the extracellular environment. Subunit C is necessary for the assembly of the catalytic sector of the enzyme and is likely to have a specific function in its catalytic activity.</text>
</comment>
<dbReference type="PANTHER" id="PTHR10137">
    <property type="entry name" value="V-TYPE PROTON ATPASE SUBUNIT C"/>
    <property type="match status" value="1"/>
</dbReference>
<dbReference type="CDD" id="cd14785">
    <property type="entry name" value="V-ATPase_C"/>
    <property type="match status" value="1"/>
</dbReference>
<protein>
    <recommendedName>
        <fullName evidence="5">V-type proton ATPase subunit C</fullName>
    </recommendedName>
</protein>
<dbReference type="GO" id="GO:0000221">
    <property type="term" value="C:vacuolar proton-transporting V-type ATPase, V1 domain"/>
    <property type="evidence" value="ECO:0007669"/>
    <property type="project" value="TreeGrafter"/>
</dbReference>
<name>A0A0V0QIP5_PSEPJ</name>
<sequence>MVYFFIGTPLISNDRNVTWNIINNEIFKNGQQATAKQLGEDEIRQMKLGNLDALLHAGEQMVKLEGQVETFLRKLERQYLDINEKGHHDFTIDSKNSQCSIEQYLKNFKWEDTIVSKAQSLPDKLLAIKKKLTSSEEDFRQKSHAFQEKKNIQQSLQTKEGNLFIKDLADVLTPDVVNEQDFHYTSNITTLIAVVPKVRLEQFQQKYDSFENVLPKSAKQFTKVQDKDGITLWRILFYTQDFNKKSQQQDEDDKKKGKVQKTPLEQYLSWTRDQIGVTVREFHYNKKTYDLKQQARNVISKEAQNVTVLRLYVDIASRFGQREDILKAIVEVTPNKEKKVLTELMKLFISPGQQSMYGTKEELEDTEDFFPYVYIPININ</sequence>
<dbReference type="Gene3D" id="1.20.1460.10">
    <property type="entry name" value="subunit c (vma5p) of the yeast v-atpase, domain 2"/>
    <property type="match status" value="1"/>
</dbReference>
<dbReference type="Proteomes" id="UP000054937">
    <property type="component" value="Unassembled WGS sequence"/>
</dbReference>
<dbReference type="Gene3D" id="3.30.70.100">
    <property type="match status" value="1"/>
</dbReference>
<dbReference type="GO" id="GO:0046961">
    <property type="term" value="F:proton-transporting ATPase activity, rotational mechanism"/>
    <property type="evidence" value="ECO:0007669"/>
    <property type="project" value="InterPro"/>
</dbReference>
<reference evidence="6 7" key="1">
    <citation type="journal article" date="2015" name="Sci. Rep.">
        <title>Genome of the facultative scuticociliatosis pathogen Pseudocohnilembus persalinus provides insight into its virulence through horizontal gene transfer.</title>
        <authorList>
            <person name="Xiong J."/>
            <person name="Wang G."/>
            <person name="Cheng J."/>
            <person name="Tian M."/>
            <person name="Pan X."/>
            <person name="Warren A."/>
            <person name="Jiang C."/>
            <person name="Yuan D."/>
            <person name="Miao W."/>
        </authorList>
    </citation>
    <scope>NUCLEOTIDE SEQUENCE [LARGE SCALE GENOMIC DNA]</scope>
    <source>
        <strain evidence="6">36N120E</strain>
    </source>
</reference>
<dbReference type="AlphaFoldDB" id="A0A0V0QIP5"/>
<dbReference type="OMA" id="SRFQWDM"/>
<keyword evidence="4 5" id="KW-0406">Ion transport</keyword>
<dbReference type="Pfam" id="PF03223">
    <property type="entry name" value="V-ATPase_C"/>
    <property type="match status" value="1"/>
</dbReference>
<comment type="similarity">
    <text evidence="1 5">Belongs to the V-ATPase C subunit family.</text>
</comment>
<gene>
    <name evidence="6" type="ORF">PPERSA_07657</name>
</gene>
<comment type="caution">
    <text evidence="6">The sequence shown here is derived from an EMBL/GenBank/DDBJ whole genome shotgun (WGS) entry which is preliminary data.</text>
</comment>
<evidence type="ECO:0000256" key="3">
    <source>
        <dbReference type="ARBA" id="ARBA00022781"/>
    </source>
</evidence>
<evidence type="ECO:0000256" key="2">
    <source>
        <dbReference type="ARBA" id="ARBA00022448"/>
    </source>
</evidence>
<evidence type="ECO:0000313" key="7">
    <source>
        <dbReference type="Proteomes" id="UP000054937"/>
    </source>
</evidence>
<evidence type="ECO:0000256" key="5">
    <source>
        <dbReference type="RuleBase" id="RU364010"/>
    </source>
</evidence>
<dbReference type="Gene3D" id="3.30.70.1180">
    <property type="entry name" value="Vacuolar atp synthase subunit c, domain 1"/>
    <property type="match status" value="1"/>
</dbReference>
<keyword evidence="2 5" id="KW-0813">Transport</keyword>
<evidence type="ECO:0000256" key="1">
    <source>
        <dbReference type="ARBA" id="ARBA00006138"/>
    </source>
</evidence>
<dbReference type="SUPFAM" id="SSF118203">
    <property type="entry name" value="Vacuolar ATP synthase subunit C"/>
    <property type="match status" value="1"/>
</dbReference>
<proteinExistence type="inferred from homology"/>
<dbReference type="OrthoDB" id="6605928at2759"/>
<evidence type="ECO:0000256" key="4">
    <source>
        <dbReference type="ARBA" id="ARBA00023065"/>
    </source>
</evidence>
<keyword evidence="3 5" id="KW-0375">Hydrogen ion transport</keyword>
<dbReference type="InterPro" id="IPR036132">
    <property type="entry name" value="Vac_ATP_synth_c_sf"/>
</dbReference>
<evidence type="ECO:0000313" key="6">
    <source>
        <dbReference type="EMBL" id="KRX02012.1"/>
    </source>
</evidence>
<accession>A0A0V0QIP5</accession>
<dbReference type="FunCoup" id="A0A0V0QIP5">
    <property type="interactions" value="96"/>
</dbReference>
<comment type="subunit">
    <text evidence="5">V-ATPase is a heteromultimeric enzyme composed of a peripheral catalytic V1 complex (components A to H) attached to an integral membrane V0 proton pore complex.</text>
</comment>